<accession>A0ACA9NK45</accession>
<comment type="caution">
    <text evidence="1">The sequence shown here is derived from an EMBL/GenBank/DDBJ whole genome shotgun (WGS) entry which is preliminary data.</text>
</comment>
<dbReference type="Proteomes" id="UP000789702">
    <property type="component" value="Unassembled WGS sequence"/>
</dbReference>
<organism evidence="1 2">
    <name type="scientific">Dentiscutata heterogama</name>
    <dbReference type="NCBI Taxonomy" id="1316150"/>
    <lineage>
        <taxon>Eukaryota</taxon>
        <taxon>Fungi</taxon>
        <taxon>Fungi incertae sedis</taxon>
        <taxon>Mucoromycota</taxon>
        <taxon>Glomeromycotina</taxon>
        <taxon>Glomeromycetes</taxon>
        <taxon>Diversisporales</taxon>
        <taxon>Gigasporaceae</taxon>
        <taxon>Dentiscutata</taxon>
    </lineage>
</organism>
<name>A0ACA9NK45_9GLOM</name>
<sequence length="45" mass="5063">MANTCQNTCQKYNTGRIKKGVRSFSKSINMSLIARMAFEAEDFNG</sequence>
<dbReference type="EMBL" id="CAJVPU010016203">
    <property type="protein sequence ID" value="CAG8651613.1"/>
    <property type="molecule type" value="Genomic_DNA"/>
</dbReference>
<keyword evidence="2" id="KW-1185">Reference proteome</keyword>
<evidence type="ECO:0000313" key="2">
    <source>
        <dbReference type="Proteomes" id="UP000789702"/>
    </source>
</evidence>
<gene>
    <name evidence="1" type="ORF">DHETER_LOCUS9324</name>
</gene>
<evidence type="ECO:0000313" key="1">
    <source>
        <dbReference type="EMBL" id="CAG8651613.1"/>
    </source>
</evidence>
<feature type="non-terminal residue" evidence="1">
    <location>
        <position position="45"/>
    </location>
</feature>
<protein>
    <submittedName>
        <fullName evidence="1">7854_t:CDS:1</fullName>
    </submittedName>
</protein>
<reference evidence="1" key="1">
    <citation type="submission" date="2021-06" db="EMBL/GenBank/DDBJ databases">
        <authorList>
            <person name="Kallberg Y."/>
            <person name="Tangrot J."/>
            <person name="Rosling A."/>
        </authorList>
    </citation>
    <scope>NUCLEOTIDE SEQUENCE</scope>
    <source>
        <strain evidence="1">IL203A</strain>
    </source>
</reference>
<proteinExistence type="predicted"/>